<dbReference type="Proteomes" id="UP000277999">
    <property type="component" value="Unassembled WGS sequence"/>
</dbReference>
<protein>
    <recommendedName>
        <fullName evidence="4">DUF2933 domain-containing protein</fullName>
    </recommendedName>
</protein>
<feature type="transmembrane region" description="Helical" evidence="1">
    <location>
        <begin position="21"/>
        <end position="43"/>
    </location>
</feature>
<comment type="caution">
    <text evidence="2">The sequence shown here is derived from an EMBL/GenBank/DDBJ whole genome shotgun (WGS) entry which is preliminary data.</text>
</comment>
<accession>A0A3M0T617</accession>
<dbReference type="AlphaFoldDB" id="A0A3M0T617"/>
<keyword evidence="1" id="KW-1133">Transmembrane helix</keyword>
<keyword evidence="1" id="KW-0812">Transmembrane</keyword>
<evidence type="ECO:0000256" key="1">
    <source>
        <dbReference type="SAM" id="Phobius"/>
    </source>
</evidence>
<dbReference type="EMBL" id="RFAQ01000011">
    <property type="protein sequence ID" value="RMD02498.1"/>
    <property type="molecule type" value="Genomic_DNA"/>
</dbReference>
<dbReference type="RefSeq" id="WP_122058154.1">
    <property type="nucleotide sequence ID" value="NZ_RFAQ01000011.1"/>
</dbReference>
<evidence type="ECO:0000313" key="3">
    <source>
        <dbReference type="Proteomes" id="UP000277999"/>
    </source>
</evidence>
<sequence length="95" mass="10435">MNCHGNKKEKQGTHNHSSLKHTLHMAICCGLPIIIIGLLPIITKLNPSAGSVIERVTPFLCPIMMIFMIPMMMGINKKGSCCNTKETNSNSKEIV</sequence>
<name>A0A3M0T617_9CLOT</name>
<organism evidence="2 3">
    <name type="scientific">Clostridium autoethanogenum</name>
    <dbReference type="NCBI Taxonomy" id="84023"/>
    <lineage>
        <taxon>Bacteria</taxon>
        <taxon>Bacillati</taxon>
        <taxon>Bacillota</taxon>
        <taxon>Clostridia</taxon>
        <taxon>Eubacteriales</taxon>
        <taxon>Clostridiaceae</taxon>
        <taxon>Clostridium</taxon>
    </lineage>
</organism>
<reference evidence="2 3" key="1">
    <citation type="submission" date="2018-10" db="EMBL/GenBank/DDBJ databases">
        <title>Genome-centric metagenomics revealed C2 chemical producing, CO utilizing Clostridium with novel acetogenic gene cluster.</title>
        <authorList>
            <person name="Kang H."/>
            <person name="Park B."/>
            <person name="Choi I.G."/>
            <person name="Chang I.S."/>
        </authorList>
    </citation>
    <scope>NUCLEOTIDE SEQUENCE [LARGE SCALE GENOMIC DNA]</scope>
    <source>
        <strain evidence="2 3">H21-9</strain>
    </source>
</reference>
<evidence type="ECO:0000313" key="2">
    <source>
        <dbReference type="EMBL" id="RMD02498.1"/>
    </source>
</evidence>
<keyword evidence="1" id="KW-0472">Membrane</keyword>
<feature type="transmembrane region" description="Helical" evidence="1">
    <location>
        <begin position="55"/>
        <end position="75"/>
    </location>
</feature>
<evidence type="ECO:0008006" key="4">
    <source>
        <dbReference type="Google" id="ProtNLM"/>
    </source>
</evidence>
<gene>
    <name evidence="2" type="ORF">D9O40_05485</name>
</gene>
<proteinExistence type="predicted"/>